<keyword evidence="3" id="KW-0274">FAD</keyword>
<feature type="domain" description="FAD dependent oxidoreductase" evidence="5">
    <location>
        <begin position="6"/>
        <end position="368"/>
    </location>
</feature>
<gene>
    <name evidence="6" type="ORF">ACCI51_09805</name>
</gene>
<sequence>MEKYYDVIVVGGGMAGLSSAYALRNSVDSILVCDQYGVGNTFGSSSGRTRMFREMYSSAYYSQAAKFSNVLWKSQERLCGKRLRVPHGLLFYGEDWGEETIEGSICAAKEVMQKHLIPFESLTAKEISARWPLRTEPRWQGLFEPAAGAVLASEALKFWSDEIVRCGHEIRTETKVISVCDGADVKVTFENGLKALSKRCILAAGPWSKYFLKALGYKVHLQVWQMLWAYYSVETNQLERYPQWFCFQEKLKGDPDQGLYYGFPYMGDRKSDRGLIKIGIDWAPEKLKMSDYYPSKNIKIPRKLLQTLDNFVFAYIEGVKARVETHLCPYTMSPDAGFVLDRLSNNICIFSHDSGQAFKFAPVIGENLKRLVLDEPTLFDVSPWSVSRSSLSL</sequence>
<dbReference type="SUPFAM" id="SSF51905">
    <property type="entry name" value="FAD/NAD(P)-binding domain"/>
    <property type="match status" value="1"/>
</dbReference>
<dbReference type="Gene3D" id="3.30.9.10">
    <property type="entry name" value="D-Amino Acid Oxidase, subunit A, domain 2"/>
    <property type="match status" value="1"/>
</dbReference>
<evidence type="ECO:0000256" key="3">
    <source>
        <dbReference type="ARBA" id="ARBA00022827"/>
    </source>
</evidence>
<dbReference type="PANTHER" id="PTHR10961">
    <property type="entry name" value="PEROXISOMAL SARCOSINE OXIDASE"/>
    <property type="match status" value="1"/>
</dbReference>
<protein>
    <submittedName>
        <fullName evidence="6">FAD-dependent oxidoreductase</fullName>
    </submittedName>
</protein>
<dbReference type="InterPro" id="IPR045170">
    <property type="entry name" value="MTOX"/>
</dbReference>
<dbReference type="InterPro" id="IPR006076">
    <property type="entry name" value="FAD-dep_OxRdtase"/>
</dbReference>
<accession>A0ABV4NMR6</accession>
<evidence type="ECO:0000256" key="4">
    <source>
        <dbReference type="ARBA" id="ARBA00023002"/>
    </source>
</evidence>
<dbReference type="EMBL" id="JBGMEL010000008">
    <property type="protein sequence ID" value="MFA0790838.1"/>
    <property type="molecule type" value="Genomic_DNA"/>
</dbReference>
<proteinExistence type="predicted"/>
<comment type="cofactor">
    <cofactor evidence="1">
        <name>FAD</name>
        <dbReference type="ChEBI" id="CHEBI:57692"/>
    </cofactor>
</comment>
<keyword evidence="2" id="KW-0285">Flavoprotein</keyword>
<organism evidence="6 7">
    <name type="scientific">Microbulbifer echini</name>
    <dbReference type="NCBI Taxonomy" id="1529067"/>
    <lineage>
        <taxon>Bacteria</taxon>
        <taxon>Pseudomonadati</taxon>
        <taxon>Pseudomonadota</taxon>
        <taxon>Gammaproteobacteria</taxon>
        <taxon>Cellvibrionales</taxon>
        <taxon>Microbulbiferaceae</taxon>
        <taxon>Microbulbifer</taxon>
    </lineage>
</organism>
<keyword evidence="4" id="KW-0560">Oxidoreductase</keyword>
<dbReference type="Pfam" id="PF01266">
    <property type="entry name" value="DAO"/>
    <property type="match status" value="1"/>
</dbReference>
<evidence type="ECO:0000256" key="1">
    <source>
        <dbReference type="ARBA" id="ARBA00001974"/>
    </source>
</evidence>
<evidence type="ECO:0000313" key="7">
    <source>
        <dbReference type="Proteomes" id="UP001569414"/>
    </source>
</evidence>
<dbReference type="InterPro" id="IPR036188">
    <property type="entry name" value="FAD/NAD-bd_sf"/>
</dbReference>
<dbReference type="Proteomes" id="UP001569414">
    <property type="component" value="Unassembled WGS sequence"/>
</dbReference>
<comment type="caution">
    <text evidence="6">The sequence shown here is derived from an EMBL/GenBank/DDBJ whole genome shotgun (WGS) entry which is preliminary data.</text>
</comment>
<evidence type="ECO:0000256" key="2">
    <source>
        <dbReference type="ARBA" id="ARBA00022630"/>
    </source>
</evidence>
<reference evidence="6 7" key="1">
    <citation type="submission" date="2024-08" db="EMBL/GenBank/DDBJ databases">
        <authorList>
            <person name="Ishaq N."/>
        </authorList>
    </citation>
    <scope>NUCLEOTIDE SEQUENCE [LARGE SCALE GENOMIC DNA]</scope>
    <source>
        <strain evidence="6 7">JCM 30400</strain>
    </source>
</reference>
<dbReference type="PANTHER" id="PTHR10961:SF7">
    <property type="entry name" value="FAD DEPENDENT OXIDOREDUCTASE DOMAIN-CONTAINING PROTEIN"/>
    <property type="match status" value="1"/>
</dbReference>
<dbReference type="RefSeq" id="WP_371843434.1">
    <property type="nucleotide sequence ID" value="NZ_JBGMEL010000008.1"/>
</dbReference>
<dbReference type="Gene3D" id="3.50.50.60">
    <property type="entry name" value="FAD/NAD(P)-binding domain"/>
    <property type="match status" value="1"/>
</dbReference>
<keyword evidence="7" id="KW-1185">Reference proteome</keyword>
<name>A0ABV4NMR6_9GAMM</name>
<evidence type="ECO:0000313" key="6">
    <source>
        <dbReference type="EMBL" id="MFA0790838.1"/>
    </source>
</evidence>
<evidence type="ECO:0000259" key="5">
    <source>
        <dbReference type="Pfam" id="PF01266"/>
    </source>
</evidence>